<proteinExistence type="predicted"/>
<dbReference type="InterPro" id="IPR029063">
    <property type="entry name" value="SAM-dependent_MTases_sf"/>
</dbReference>
<organism evidence="2 3">
    <name type="scientific">Cymbomonas tetramitiformis</name>
    <dbReference type="NCBI Taxonomy" id="36881"/>
    <lineage>
        <taxon>Eukaryota</taxon>
        <taxon>Viridiplantae</taxon>
        <taxon>Chlorophyta</taxon>
        <taxon>Pyramimonadophyceae</taxon>
        <taxon>Pyramimonadales</taxon>
        <taxon>Pyramimonadaceae</taxon>
        <taxon>Cymbomonas</taxon>
    </lineage>
</organism>
<dbReference type="Proteomes" id="UP001190700">
    <property type="component" value="Unassembled WGS sequence"/>
</dbReference>
<protein>
    <recommendedName>
        <fullName evidence="1">Methyltransferase domain-containing protein</fullName>
    </recommendedName>
</protein>
<dbReference type="AlphaFoldDB" id="A0AAE0H300"/>
<evidence type="ECO:0000259" key="1">
    <source>
        <dbReference type="Pfam" id="PF13649"/>
    </source>
</evidence>
<comment type="caution">
    <text evidence="2">The sequence shown here is derived from an EMBL/GenBank/DDBJ whole genome shotgun (WGS) entry which is preliminary data.</text>
</comment>
<accession>A0AAE0H300</accession>
<name>A0AAE0H300_9CHLO</name>
<feature type="domain" description="Methyltransferase" evidence="1">
    <location>
        <begin position="87"/>
        <end position="191"/>
    </location>
</feature>
<reference evidence="2 3" key="1">
    <citation type="journal article" date="2015" name="Genome Biol. Evol.">
        <title>Comparative Genomics of a Bacterivorous Green Alga Reveals Evolutionary Causalities and Consequences of Phago-Mixotrophic Mode of Nutrition.</title>
        <authorList>
            <person name="Burns J.A."/>
            <person name="Paasch A."/>
            <person name="Narechania A."/>
            <person name="Kim E."/>
        </authorList>
    </citation>
    <scope>NUCLEOTIDE SEQUENCE [LARGE SCALE GENOMIC DNA]</scope>
    <source>
        <strain evidence="2 3">PLY_AMNH</strain>
    </source>
</reference>
<evidence type="ECO:0000313" key="2">
    <source>
        <dbReference type="EMBL" id="KAK3288927.1"/>
    </source>
</evidence>
<keyword evidence="3" id="KW-1185">Reference proteome</keyword>
<sequence>MTARLSLAKFAKAGQLLPRTDIPGCRTTGAPKSEEKSVDKRNVLTREKAREVYDASGRKANDTVSPYGAPASEVLLRIGRFDEAEVILEYGHGTGTFARRLFERGILRPSVEYIGIDQSPVMMKLASESLQPYKQNVTLISTPNGDPLLGTRQLKSGSVDRYLSTYVFDLLSEDDIASALHESYRLLQPDGLLCVSGITYGNSLGSRLACAIWELVRSFNIEIVGGCRPQKLAPYLEKAGYRIKESYIVQGDRSGLLGFMNSEVLIAQKI</sequence>
<dbReference type="SUPFAM" id="SSF53335">
    <property type="entry name" value="S-adenosyl-L-methionine-dependent methyltransferases"/>
    <property type="match status" value="1"/>
</dbReference>
<evidence type="ECO:0000313" key="3">
    <source>
        <dbReference type="Proteomes" id="UP001190700"/>
    </source>
</evidence>
<dbReference type="CDD" id="cd02440">
    <property type="entry name" value="AdoMet_MTases"/>
    <property type="match status" value="1"/>
</dbReference>
<gene>
    <name evidence="2" type="ORF">CYMTET_3614</name>
</gene>
<dbReference type="Pfam" id="PF13649">
    <property type="entry name" value="Methyltransf_25"/>
    <property type="match status" value="1"/>
</dbReference>
<dbReference type="Gene3D" id="3.40.50.150">
    <property type="entry name" value="Vaccinia Virus protein VP39"/>
    <property type="match status" value="1"/>
</dbReference>
<dbReference type="InterPro" id="IPR041698">
    <property type="entry name" value="Methyltransf_25"/>
</dbReference>
<dbReference type="EMBL" id="LGRX02000305">
    <property type="protein sequence ID" value="KAK3288927.1"/>
    <property type="molecule type" value="Genomic_DNA"/>
</dbReference>